<dbReference type="SMART" id="SM00460">
    <property type="entry name" value="TGc"/>
    <property type="match status" value="1"/>
</dbReference>
<dbReference type="InterPro" id="IPR002931">
    <property type="entry name" value="Transglutaminase-like"/>
</dbReference>
<evidence type="ECO:0000259" key="1">
    <source>
        <dbReference type="SMART" id="SM00460"/>
    </source>
</evidence>
<reference evidence="3" key="1">
    <citation type="submission" date="2017-06" db="EMBL/GenBank/DDBJ databases">
        <authorList>
            <person name="Varghese N."/>
            <person name="Submissions S."/>
        </authorList>
    </citation>
    <scope>NUCLEOTIDE SEQUENCE [LARGE SCALE GENOMIC DNA]</scope>
    <source>
        <strain evidence="3">CIP 108523</strain>
    </source>
</reference>
<feature type="domain" description="Transglutaminase-like" evidence="1">
    <location>
        <begin position="194"/>
        <end position="264"/>
    </location>
</feature>
<sequence length="317" mass="35108">MSKPQVINDEAEVKLARYQVIHDTHYRYSAPVSLAQQLAHLVPRDCAWQVKHQCQLEVSPKPCMRHDGLDVFGNPLTRLVFERPHDTLKVSAQMRLDVLARPAAVLQDSPAWEDACAALSYSGTALPADLLDASRFRFQSPYVQVKHNFAKYSADCFVPRRPLLLAVQALMNKIFTEFTFDAVATQVATPLLQVLQERRGVCQDFAHLMLACLRSQGVAARYVSGYLLTQPPPGQPRLIGADASHAWVSVYCPRQGWVDFDPTNNIRPALEHITLAWGRDFADVSPLHGVILGGGSHDPDVQVTVLPLTEDGAIAQA</sequence>
<dbReference type="Pfam" id="PF08379">
    <property type="entry name" value="Bact_transglu_N"/>
    <property type="match status" value="1"/>
</dbReference>
<dbReference type="RefSeq" id="WP_089360409.1">
    <property type="nucleotide sequence ID" value="NZ_FZOG01000004.1"/>
</dbReference>
<dbReference type="Pfam" id="PF01841">
    <property type="entry name" value="Transglut_core"/>
    <property type="match status" value="1"/>
</dbReference>
<proteinExistence type="predicted"/>
<dbReference type="InterPro" id="IPR038765">
    <property type="entry name" value="Papain-like_cys_pep_sf"/>
</dbReference>
<accession>A0A239GMT3</accession>
<dbReference type="AlphaFoldDB" id="A0A239GMT3"/>
<gene>
    <name evidence="2" type="ORF">SAMN05216255_3050</name>
</gene>
<dbReference type="PANTHER" id="PTHR33490:SF7">
    <property type="entry name" value="BLR2979 PROTEIN"/>
    <property type="match status" value="1"/>
</dbReference>
<keyword evidence="3" id="KW-1185">Reference proteome</keyword>
<evidence type="ECO:0000313" key="3">
    <source>
        <dbReference type="Proteomes" id="UP000242915"/>
    </source>
</evidence>
<keyword evidence="2" id="KW-0378">Hydrolase</keyword>
<keyword evidence="2" id="KW-0645">Protease</keyword>
<evidence type="ECO:0000313" key="2">
    <source>
        <dbReference type="EMBL" id="SNS70185.1"/>
    </source>
</evidence>
<dbReference type="Gene3D" id="3.10.620.30">
    <property type="match status" value="1"/>
</dbReference>
<protein>
    <submittedName>
        <fullName evidence="2">Transglutaminase-like enzyme, putative cysteine protease</fullName>
    </submittedName>
</protein>
<name>A0A239GMT3_9PSED</name>
<dbReference type="GO" id="GO:0006508">
    <property type="term" value="P:proteolysis"/>
    <property type="evidence" value="ECO:0007669"/>
    <property type="project" value="UniProtKB-KW"/>
</dbReference>
<dbReference type="GO" id="GO:0008233">
    <property type="term" value="F:peptidase activity"/>
    <property type="evidence" value="ECO:0007669"/>
    <property type="project" value="UniProtKB-KW"/>
</dbReference>
<dbReference type="InterPro" id="IPR013589">
    <property type="entry name" value="Bac_transglu_N"/>
</dbReference>
<dbReference type="SUPFAM" id="SSF54001">
    <property type="entry name" value="Cysteine proteinases"/>
    <property type="match status" value="1"/>
</dbReference>
<dbReference type="PANTHER" id="PTHR33490">
    <property type="entry name" value="BLR5614 PROTEIN-RELATED"/>
    <property type="match status" value="1"/>
</dbReference>
<dbReference type="EMBL" id="FZOG01000004">
    <property type="protein sequence ID" value="SNS70185.1"/>
    <property type="molecule type" value="Genomic_DNA"/>
</dbReference>
<organism evidence="2 3">
    <name type="scientific">Pseudomonas segetis</name>
    <dbReference type="NCBI Taxonomy" id="298908"/>
    <lineage>
        <taxon>Bacteria</taxon>
        <taxon>Pseudomonadati</taxon>
        <taxon>Pseudomonadota</taxon>
        <taxon>Gammaproteobacteria</taxon>
        <taxon>Pseudomonadales</taxon>
        <taxon>Pseudomonadaceae</taxon>
        <taxon>Pseudomonas</taxon>
    </lineage>
</organism>
<dbReference type="Proteomes" id="UP000242915">
    <property type="component" value="Unassembled WGS sequence"/>
</dbReference>